<feature type="binding site" description="axial binding residue" evidence="20">
    <location>
        <position position="272"/>
    </location>
    <ligand>
        <name>heme c</name>
        <dbReference type="ChEBI" id="CHEBI:61717"/>
        <label>1</label>
    </ligand>
    <ligandPart>
        <name>Fe</name>
        <dbReference type="ChEBI" id="CHEBI:18248"/>
    </ligandPart>
</feature>
<dbReference type="PANTHER" id="PTHR33751:SF1">
    <property type="entry name" value="CBB3-TYPE CYTOCHROME C OXIDASE SUBUNIT FIXP"/>
    <property type="match status" value="1"/>
</dbReference>
<comment type="caution">
    <text evidence="24">The sequence shown here is derived from an EMBL/GenBank/DDBJ whole genome shotgun (WGS) entry which is preliminary data.</text>
</comment>
<feature type="binding site" description="axial binding residue" evidence="20">
    <location>
        <position position="231"/>
    </location>
    <ligand>
        <name>heme c</name>
        <dbReference type="ChEBI" id="CHEBI:61717"/>
        <label>2</label>
    </ligand>
    <ligandPart>
        <name>Fe</name>
        <dbReference type="ChEBI" id="CHEBI:18248"/>
    </ligandPart>
</feature>
<evidence type="ECO:0000256" key="18">
    <source>
        <dbReference type="ARBA" id="ARBA00023136"/>
    </source>
</evidence>
<dbReference type="InterPro" id="IPR036909">
    <property type="entry name" value="Cyt_c-like_dom_sf"/>
</dbReference>
<dbReference type="GO" id="GO:0020037">
    <property type="term" value="F:heme binding"/>
    <property type="evidence" value="ECO:0007669"/>
    <property type="project" value="InterPro"/>
</dbReference>
<evidence type="ECO:0000256" key="14">
    <source>
        <dbReference type="ARBA" id="ARBA00022989"/>
    </source>
</evidence>
<feature type="binding site" description="covalent" evidence="21">
    <location>
        <position position="227"/>
    </location>
    <ligand>
        <name>heme c</name>
        <dbReference type="ChEBI" id="CHEBI:61717"/>
        <label>2</label>
    </ligand>
</feature>
<dbReference type="InterPro" id="IPR004678">
    <property type="entry name" value="Cyt_c_oxidase_cbb3_su3"/>
</dbReference>
<keyword evidence="13 19" id="KW-0249">Electron transport</keyword>
<proteinExistence type="inferred from homology"/>
<evidence type="ECO:0000313" key="24">
    <source>
        <dbReference type="EMBL" id="MEJ8568313.1"/>
    </source>
</evidence>
<dbReference type="Pfam" id="PF14715">
    <property type="entry name" value="FixP_N"/>
    <property type="match status" value="1"/>
</dbReference>
<evidence type="ECO:0000256" key="13">
    <source>
        <dbReference type="ARBA" id="ARBA00022982"/>
    </source>
</evidence>
<evidence type="ECO:0000256" key="9">
    <source>
        <dbReference type="ARBA" id="ARBA00022692"/>
    </source>
</evidence>
<evidence type="ECO:0000256" key="6">
    <source>
        <dbReference type="ARBA" id="ARBA00022519"/>
    </source>
</evidence>
<gene>
    <name evidence="24" type="primary">ccoP</name>
    <name evidence="24" type="ORF">V3330_11810</name>
</gene>
<evidence type="ECO:0000256" key="1">
    <source>
        <dbReference type="ARBA" id="ARBA00004533"/>
    </source>
</evidence>
<dbReference type="GO" id="GO:1902600">
    <property type="term" value="P:proton transmembrane transport"/>
    <property type="evidence" value="ECO:0007669"/>
    <property type="project" value="UniProtKB-KW"/>
</dbReference>
<feature type="binding site" description="covalent" evidence="21">
    <location>
        <position position="230"/>
    </location>
    <ligand>
        <name>heme c</name>
        <dbReference type="ChEBI" id="CHEBI:61717"/>
        <label>2</label>
    </ligand>
</feature>
<dbReference type="PANTHER" id="PTHR33751">
    <property type="entry name" value="CBB3-TYPE CYTOCHROME C OXIDASE SUBUNIT FIXP"/>
    <property type="match status" value="1"/>
</dbReference>
<comment type="cofactor">
    <cofactor evidence="19 21">
        <name>heme c</name>
        <dbReference type="ChEBI" id="CHEBI:61717"/>
    </cofactor>
    <text evidence="19 21">Binds 2 heme C groups per subunit.</text>
</comment>
<dbReference type="GO" id="GO:0005886">
    <property type="term" value="C:plasma membrane"/>
    <property type="evidence" value="ECO:0007669"/>
    <property type="project" value="UniProtKB-SubCell"/>
</dbReference>
<comment type="similarity">
    <text evidence="3 19">Belongs to the CcoP / FixP family.</text>
</comment>
<evidence type="ECO:0000256" key="19">
    <source>
        <dbReference type="PIRNR" id="PIRNR000006"/>
    </source>
</evidence>
<dbReference type="RefSeq" id="WP_354695632.1">
    <property type="nucleotide sequence ID" value="NZ_JAZHOG010000007.1"/>
</dbReference>
<evidence type="ECO:0000256" key="2">
    <source>
        <dbReference type="ARBA" id="ARBA00004673"/>
    </source>
</evidence>
<comment type="subunit">
    <text evidence="19">Component of the cbb3-type cytochrome c oxidase.</text>
</comment>
<feature type="binding site" description="axial binding residue" evidence="20">
    <location>
        <position position="184"/>
    </location>
    <ligand>
        <name>heme c</name>
        <dbReference type="ChEBI" id="CHEBI:61717"/>
        <label>2</label>
    </ligand>
    <ligandPart>
        <name>Fe</name>
        <dbReference type="ChEBI" id="CHEBI:18248"/>
    </ligandPart>
</feature>
<keyword evidence="16 19" id="KW-0408">Iron</keyword>
<feature type="transmembrane region" description="Helical" evidence="22">
    <location>
        <begin position="60"/>
        <end position="79"/>
    </location>
</feature>
<dbReference type="NCBIfam" id="TIGR00782">
    <property type="entry name" value="ccoP"/>
    <property type="match status" value="1"/>
</dbReference>
<organism evidence="24 25">
    <name type="scientific">Elongatibacter sediminis</name>
    <dbReference type="NCBI Taxonomy" id="3119006"/>
    <lineage>
        <taxon>Bacteria</taxon>
        <taxon>Pseudomonadati</taxon>
        <taxon>Pseudomonadota</taxon>
        <taxon>Gammaproteobacteria</taxon>
        <taxon>Chromatiales</taxon>
        <taxon>Wenzhouxiangellaceae</taxon>
        <taxon>Elongatibacter</taxon>
    </lineage>
</organism>
<feature type="domain" description="Cytochrome c" evidence="23">
    <location>
        <begin position="214"/>
        <end position="295"/>
    </location>
</feature>
<keyword evidence="18 19" id="KW-0472">Membrane</keyword>
<comment type="pathway">
    <text evidence="2 19">Energy metabolism; oxidative phosphorylation.</text>
</comment>
<keyword evidence="14 22" id="KW-1133">Transmembrane helix</keyword>
<evidence type="ECO:0000256" key="12">
    <source>
        <dbReference type="ARBA" id="ARBA00022781"/>
    </source>
</evidence>
<keyword evidence="7 19" id="KW-0349">Heme</keyword>
<dbReference type="SUPFAM" id="SSF46626">
    <property type="entry name" value="Cytochrome c"/>
    <property type="match status" value="2"/>
</dbReference>
<evidence type="ECO:0000256" key="11">
    <source>
        <dbReference type="ARBA" id="ARBA00022737"/>
    </source>
</evidence>
<comment type="subcellular location">
    <subcellularLocation>
        <location evidence="1 19">Cell inner membrane</location>
    </subcellularLocation>
</comment>
<dbReference type="EMBL" id="JAZHOG010000007">
    <property type="protein sequence ID" value="MEJ8568313.1"/>
    <property type="molecule type" value="Genomic_DNA"/>
</dbReference>
<evidence type="ECO:0000256" key="15">
    <source>
        <dbReference type="ARBA" id="ARBA00023002"/>
    </source>
</evidence>
<comment type="function">
    <text evidence="19">C-type cytochrome. Part of the cbb3-type cytochrome c oxidase complex.</text>
</comment>
<feature type="binding site" description="axial binding residue" evidence="20">
    <location>
        <position position="145"/>
    </location>
    <ligand>
        <name>heme c</name>
        <dbReference type="ChEBI" id="CHEBI:61717"/>
        <label>1</label>
    </ligand>
    <ligandPart>
        <name>Fe</name>
        <dbReference type="ChEBI" id="CHEBI:18248"/>
    </ligandPart>
</feature>
<keyword evidence="5 19" id="KW-1003">Cell membrane</keyword>
<evidence type="ECO:0000256" key="22">
    <source>
        <dbReference type="SAM" id="Phobius"/>
    </source>
</evidence>
<dbReference type="Proteomes" id="UP001359886">
    <property type="component" value="Unassembled WGS sequence"/>
</dbReference>
<accession>A0AAW9RDL1</accession>
<dbReference type="GO" id="GO:0016491">
    <property type="term" value="F:oxidoreductase activity"/>
    <property type="evidence" value="ECO:0007669"/>
    <property type="project" value="UniProtKB-KW"/>
</dbReference>
<keyword evidence="4 19" id="KW-0813">Transport</keyword>
<keyword evidence="11" id="KW-0677">Repeat</keyword>
<keyword evidence="15 19" id="KW-0560">Oxidoreductase</keyword>
<dbReference type="GO" id="GO:0046872">
    <property type="term" value="F:metal ion binding"/>
    <property type="evidence" value="ECO:0007669"/>
    <property type="project" value="UniProtKB-KW"/>
</dbReference>
<keyword evidence="25" id="KW-1185">Reference proteome</keyword>
<dbReference type="Pfam" id="PF13442">
    <property type="entry name" value="Cytochrome_CBB3"/>
    <property type="match status" value="2"/>
</dbReference>
<keyword evidence="10 19" id="KW-0479">Metal-binding</keyword>
<evidence type="ECO:0000259" key="23">
    <source>
        <dbReference type="PROSITE" id="PS51007"/>
    </source>
</evidence>
<evidence type="ECO:0000256" key="16">
    <source>
        <dbReference type="ARBA" id="ARBA00023004"/>
    </source>
</evidence>
<feature type="domain" description="Cytochrome c" evidence="23">
    <location>
        <begin position="128"/>
        <end position="207"/>
    </location>
</feature>
<keyword evidence="9 22" id="KW-0812">Transmembrane</keyword>
<feature type="binding site" description="covalent" evidence="21">
    <location>
        <position position="144"/>
    </location>
    <ligand>
        <name>heme c</name>
        <dbReference type="ChEBI" id="CHEBI:61717"/>
        <label>1</label>
    </ligand>
</feature>
<evidence type="ECO:0000256" key="21">
    <source>
        <dbReference type="PIRSR" id="PIRSR000006-2"/>
    </source>
</evidence>
<feature type="transmembrane region" description="Helical" evidence="22">
    <location>
        <begin position="6"/>
        <end position="25"/>
    </location>
</feature>
<dbReference type="InterPro" id="IPR032858">
    <property type="entry name" value="CcoP_N"/>
</dbReference>
<dbReference type="GO" id="GO:0009055">
    <property type="term" value="F:electron transfer activity"/>
    <property type="evidence" value="ECO:0007669"/>
    <property type="project" value="InterPro"/>
</dbReference>
<evidence type="ECO:0000256" key="8">
    <source>
        <dbReference type="ARBA" id="ARBA00022660"/>
    </source>
</evidence>
<evidence type="ECO:0000256" key="5">
    <source>
        <dbReference type="ARBA" id="ARBA00022475"/>
    </source>
</evidence>
<keyword evidence="6 19" id="KW-0997">Cell inner membrane</keyword>
<evidence type="ECO:0000256" key="20">
    <source>
        <dbReference type="PIRSR" id="PIRSR000006-1"/>
    </source>
</evidence>
<dbReference type="AlphaFoldDB" id="A0AAW9RDL1"/>
<dbReference type="Gene3D" id="6.10.280.130">
    <property type="match status" value="1"/>
</dbReference>
<dbReference type="InterPro" id="IPR009056">
    <property type="entry name" value="Cyt_c-like_dom"/>
</dbReference>
<name>A0AAW9RDL1_9GAMM</name>
<evidence type="ECO:0000256" key="4">
    <source>
        <dbReference type="ARBA" id="ARBA00022448"/>
    </source>
</evidence>
<reference evidence="24 25" key="1">
    <citation type="submission" date="2024-02" db="EMBL/GenBank/DDBJ databases">
        <title>A novel Wenzhouxiangellaceae bacterium, isolated from coastal sediments.</title>
        <authorList>
            <person name="Du Z.-J."/>
            <person name="Ye Y.-Q."/>
            <person name="Zhang X.-Y."/>
        </authorList>
    </citation>
    <scope>NUCLEOTIDE SEQUENCE [LARGE SCALE GENOMIC DNA]</scope>
    <source>
        <strain evidence="24 25">CH-27</strain>
    </source>
</reference>
<evidence type="ECO:0000313" key="25">
    <source>
        <dbReference type="Proteomes" id="UP001359886"/>
    </source>
</evidence>
<dbReference type="PROSITE" id="PS51007">
    <property type="entry name" value="CYTC"/>
    <property type="match status" value="2"/>
</dbReference>
<evidence type="ECO:0000256" key="10">
    <source>
        <dbReference type="ARBA" id="ARBA00022723"/>
    </source>
</evidence>
<keyword evidence="12 19" id="KW-0375">Hydrogen ion transport</keyword>
<protein>
    <recommendedName>
        <fullName evidence="19">Cbb3-type cytochrome c oxidase subunit</fullName>
    </recommendedName>
</protein>
<evidence type="ECO:0000256" key="7">
    <source>
        <dbReference type="ARBA" id="ARBA00022617"/>
    </source>
</evidence>
<keyword evidence="8 19" id="KW-0679">Respiratory chain</keyword>
<keyword evidence="17 19" id="KW-0406">Ion transport</keyword>
<feature type="binding site" description="covalent" evidence="21">
    <location>
        <position position="141"/>
    </location>
    <ligand>
        <name>heme c</name>
        <dbReference type="ChEBI" id="CHEBI:61717"/>
        <label>1</label>
    </ligand>
</feature>
<dbReference type="InterPro" id="IPR038414">
    <property type="entry name" value="CcoP_N_sf"/>
</dbReference>
<dbReference type="Gene3D" id="1.10.760.10">
    <property type="entry name" value="Cytochrome c-like domain"/>
    <property type="match status" value="2"/>
</dbReference>
<dbReference type="InterPro" id="IPR050597">
    <property type="entry name" value="Cytochrome_c_Oxidase_Subunit"/>
</dbReference>
<evidence type="ECO:0000256" key="17">
    <source>
        <dbReference type="ARBA" id="ARBA00023065"/>
    </source>
</evidence>
<evidence type="ECO:0000256" key="3">
    <source>
        <dbReference type="ARBA" id="ARBA00006113"/>
    </source>
</evidence>
<sequence length="300" mass="32872">MLNAFWHWFVIVGTIASILACWWLLHWTKGVSGRKGNEVGSTGHVWDEDLIELNAPLPRWWLHLFNLTIIFALAYLVFYPGLGNIDGILGWTQVQQLEQELEQADARQQEVFERFTDMRPEELIADAEAVGIGRRLFGNYCAMCHGSDGRGAPGFPNLTDDAWLYGNSWEQVATSIRDGRAGVMPPMGAALGEEGVLETVVYVQQLSGQKADPGLAAAGKQRYDTLCVACHGPDGTGNPMLGAPNLTDDAWLYGGTPAVLTETITNGRNGNMPAHRDLLSEERRRLVAAYVLSLSADTGD</sequence>
<dbReference type="PIRSF" id="PIRSF000006">
    <property type="entry name" value="Cbb3-Cox_fixP"/>
    <property type="match status" value="1"/>
</dbReference>